<gene>
    <name evidence="5" type="ORF">SAMN05421741_12324</name>
</gene>
<keyword evidence="3" id="KW-0233">DNA recombination</keyword>
<dbReference type="InterPro" id="IPR013762">
    <property type="entry name" value="Integrase-like_cat_sf"/>
</dbReference>
<sequence length="468" mass="54227">MLEASYGLNFFLKTHHKGSDLRYIYLRITVDGIKKEASTKRKWDAARWNQKIEKATGTKEDAKSLNFFLESIKRKIENYKIQLINRNTPITSQNLIDFVLGNTEGNTKVLEEFQKHNDEIFALVSKGEYSKGTHERYVTARSHVEQFIKLKYKVDDLEFRQLNHEFIQDYDFFLRTVRNCQNNSTVKYIANFKKIIFRAISKEIIASDPFKSFKNKKTAVRKTPLSSQELYTLENKVFDSERLNEVRDIFIFQCYTGLAYIDVKQLNKEEIRTGIDGKQWIISNRQKTGSSTTIPLLAKAIEILEKYKEHSFCKKNNVLLPVKSNQKMNEYLKEIATLCGIDDLLTTHKARRTFGSTVTLNNGVPMHVVKEMLGHQSIRQTEEYALTEQATIGKEMSILETKISTRLKKESSNALDLLKNIESEIYTLSKNMEVQEEILANWGITTISYNDMEPGEALELFLKELTGI</sequence>
<organism evidence="5 6">
    <name type="scientific">Paenimyroides ummariense</name>
    <dbReference type="NCBI Taxonomy" id="913024"/>
    <lineage>
        <taxon>Bacteria</taxon>
        <taxon>Pseudomonadati</taxon>
        <taxon>Bacteroidota</taxon>
        <taxon>Flavobacteriia</taxon>
        <taxon>Flavobacteriales</taxon>
        <taxon>Flavobacteriaceae</taxon>
        <taxon>Paenimyroides</taxon>
    </lineage>
</organism>
<dbReference type="PROSITE" id="PS51898">
    <property type="entry name" value="TYR_RECOMBINASE"/>
    <property type="match status" value="1"/>
</dbReference>
<evidence type="ECO:0000259" key="4">
    <source>
        <dbReference type="PROSITE" id="PS51898"/>
    </source>
</evidence>
<dbReference type="PANTHER" id="PTHR30349">
    <property type="entry name" value="PHAGE INTEGRASE-RELATED"/>
    <property type="match status" value="1"/>
</dbReference>
<dbReference type="Gene3D" id="1.10.150.130">
    <property type="match status" value="1"/>
</dbReference>
<evidence type="ECO:0000256" key="3">
    <source>
        <dbReference type="ARBA" id="ARBA00023172"/>
    </source>
</evidence>
<dbReference type="EMBL" id="FOVI01000023">
    <property type="protein sequence ID" value="SFO16127.1"/>
    <property type="molecule type" value="Genomic_DNA"/>
</dbReference>
<dbReference type="RefSeq" id="WP_091525415.1">
    <property type="nucleotide sequence ID" value="NZ_FOVI01000023.1"/>
</dbReference>
<dbReference type="GO" id="GO:0015074">
    <property type="term" value="P:DNA integration"/>
    <property type="evidence" value="ECO:0007669"/>
    <property type="project" value="InterPro"/>
</dbReference>
<dbReference type="OrthoDB" id="1098628at2"/>
<dbReference type="InterPro" id="IPR035386">
    <property type="entry name" value="Arm-DNA-bind_5"/>
</dbReference>
<dbReference type="Proteomes" id="UP000199036">
    <property type="component" value="Unassembled WGS sequence"/>
</dbReference>
<reference evidence="6" key="1">
    <citation type="submission" date="2016-10" db="EMBL/GenBank/DDBJ databases">
        <authorList>
            <person name="Varghese N."/>
            <person name="Submissions S."/>
        </authorList>
    </citation>
    <scope>NUCLEOTIDE SEQUENCE [LARGE SCALE GENOMIC DNA]</scope>
    <source>
        <strain evidence="6">DS-12</strain>
    </source>
</reference>
<evidence type="ECO:0000313" key="6">
    <source>
        <dbReference type="Proteomes" id="UP000199036"/>
    </source>
</evidence>
<dbReference type="Pfam" id="PF13102">
    <property type="entry name" value="Phage_int_SAM_5"/>
    <property type="match status" value="1"/>
</dbReference>
<dbReference type="CDD" id="cd01185">
    <property type="entry name" value="INTN1_C_like"/>
    <property type="match status" value="1"/>
</dbReference>
<feature type="domain" description="Tyr recombinase" evidence="4">
    <location>
        <begin position="220"/>
        <end position="397"/>
    </location>
</feature>
<dbReference type="InterPro" id="IPR010998">
    <property type="entry name" value="Integrase_recombinase_N"/>
</dbReference>
<dbReference type="GO" id="GO:0006310">
    <property type="term" value="P:DNA recombination"/>
    <property type="evidence" value="ECO:0007669"/>
    <property type="project" value="UniProtKB-KW"/>
</dbReference>
<dbReference type="AlphaFoldDB" id="A0A1I5EXF4"/>
<evidence type="ECO:0000256" key="2">
    <source>
        <dbReference type="ARBA" id="ARBA00023125"/>
    </source>
</evidence>
<evidence type="ECO:0000256" key="1">
    <source>
        <dbReference type="ARBA" id="ARBA00008857"/>
    </source>
</evidence>
<protein>
    <submittedName>
        <fullName evidence="5">Site-specific recombinase XerD</fullName>
    </submittedName>
</protein>
<proteinExistence type="inferred from homology"/>
<name>A0A1I5EXF4_9FLAO</name>
<dbReference type="Gene3D" id="1.10.443.10">
    <property type="entry name" value="Intergrase catalytic core"/>
    <property type="match status" value="1"/>
</dbReference>
<dbReference type="STRING" id="913024.SAMN05421741_12324"/>
<dbReference type="InterPro" id="IPR011010">
    <property type="entry name" value="DNA_brk_join_enz"/>
</dbReference>
<evidence type="ECO:0000313" key="5">
    <source>
        <dbReference type="EMBL" id="SFO16127.1"/>
    </source>
</evidence>
<dbReference type="InterPro" id="IPR025269">
    <property type="entry name" value="SAM-like_dom"/>
</dbReference>
<dbReference type="GO" id="GO:0003677">
    <property type="term" value="F:DNA binding"/>
    <property type="evidence" value="ECO:0007669"/>
    <property type="project" value="UniProtKB-KW"/>
</dbReference>
<dbReference type="Pfam" id="PF00589">
    <property type="entry name" value="Phage_integrase"/>
    <property type="match status" value="1"/>
</dbReference>
<keyword evidence="2" id="KW-0238">DNA-binding</keyword>
<accession>A0A1I5EXF4</accession>
<comment type="similarity">
    <text evidence="1">Belongs to the 'phage' integrase family.</text>
</comment>
<dbReference type="Pfam" id="PF17293">
    <property type="entry name" value="Arm-DNA-bind_5"/>
    <property type="match status" value="1"/>
</dbReference>
<dbReference type="InterPro" id="IPR050090">
    <property type="entry name" value="Tyrosine_recombinase_XerCD"/>
</dbReference>
<dbReference type="PANTHER" id="PTHR30349:SF64">
    <property type="entry name" value="PROPHAGE INTEGRASE INTD-RELATED"/>
    <property type="match status" value="1"/>
</dbReference>
<dbReference type="SUPFAM" id="SSF56349">
    <property type="entry name" value="DNA breaking-rejoining enzymes"/>
    <property type="match status" value="1"/>
</dbReference>
<keyword evidence="6" id="KW-1185">Reference proteome</keyword>
<dbReference type="InterPro" id="IPR002104">
    <property type="entry name" value="Integrase_catalytic"/>
</dbReference>